<sequence length="211" mass="21833">MAAISDGFAAAQVALIGLILLASGWNKEAAGGLKARHGAAALAVLCALSPVWIPLGSKLVVNGAAIALVFFALWTLQRHIRASDRLYLLGCAFLLGFLLIWLDSLFLAAPQLVLARSGWDAALIGGALAALLSLRAPAQLVILTGAATLVSLYPLLADSWQGPVAVGDAAGWDRLALAAAACRLSSLAIAAAARQLARLLAGRERQPEREV</sequence>
<evidence type="ECO:0000313" key="2">
    <source>
        <dbReference type="EMBL" id="PLT45629.1"/>
    </source>
</evidence>
<accession>A0A2N5N5Q9</accession>
<evidence type="ECO:0000313" key="3">
    <source>
        <dbReference type="Proteomes" id="UP000234789"/>
    </source>
</evidence>
<dbReference type="OrthoDB" id="2663719at2"/>
<name>A0A2N5N5Q9_9BACL</name>
<protein>
    <submittedName>
        <fullName evidence="2">Uncharacterized protein</fullName>
    </submittedName>
</protein>
<dbReference type="RefSeq" id="WP_028599793.1">
    <property type="nucleotide sequence ID" value="NZ_BIMM01000007.1"/>
</dbReference>
<keyword evidence="1" id="KW-1133">Transmembrane helix</keyword>
<comment type="caution">
    <text evidence="2">The sequence shown here is derived from an EMBL/GenBank/DDBJ whole genome shotgun (WGS) entry which is preliminary data.</text>
</comment>
<feature type="transmembrane region" description="Helical" evidence="1">
    <location>
        <begin position="88"/>
        <end position="107"/>
    </location>
</feature>
<dbReference type="Proteomes" id="UP000234789">
    <property type="component" value="Unassembled WGS sequence"/>
</dbReference>
<reference evidence="2 3" key="1">
    <citation type="submission" date="2017-05" db="EMBL/GenBank/DDBJ databases">
        <title>Functional genome analysis of Paenibacillus pasadenensis strain R16: insights on endophytic life style and antifungal activity.</title>
        <authorList>
            <person name="Passera A."/>
            <person name="Marcolungo L."/>
            <person name="Casati P."/>
            <person name="Brasca M."/>
            <person name="Quaglino F."/>
            <person name="Delledonne M."/>
        </authorList>
    </citation>
    <scope>NUCLEOTIDE SEQUENCE [LARGE SCALE GENOMIC DNA]</scope>
    <source>
        <strain evidence="2 3">R16</strain>
    </source>
</reference>
<keyword evidence="3" id="KW-1185">Reference proteome</keyword>
<dbReference type="InterPro" id="IPR014617">
    <property type="entry name" value="YphA_Bacsu"/>
</dbReference>
<feature type="transmembrane region" description="Helical" evidence="1">
    <location>
        <begin position="113"/>
        <end position="133"/>
    </location>
</feature>
<feature type="transmembrane region" description="Helical" evidence="1">
    <location>
        <begin position="6"/>
        <end position="25"/>
    </location>
</feature>
<feature type="transmembrane region" description="Helical" evidence="1">
    <location>
        <begin position="59"/>
        <end position="76"/>
    </location>
</feature>
<dbReference type="Pfam" id="PF24124">
    <property type="entry name" value="YphA"/>
    <property type="match status" value="1"/>
</dbReference>
<gene>
    <name evidence="2" type="ORF">B8V81_4060</name>
</gene>
<proteinExistence type="predicted"/>
<keyword evidence="1" id="KW-0472">Membrane</keyword>
<dbReference type="EMBL" id="NFEZ01000004">
    <property type="protein sequence ID" value="PLT45629.1"/>
    <property type="molecule type" value="Genomic_DNA"/>
</dbReference>
<dbReference type="AlphaFoldDB" id="A0A2N5N5Q9"/>
<evidence type="ECO:0000256" key="1">
    <source>
        <dbReference type="SAM" id="Phobius"/>
    </source>
</evidence>
<organism evidence="2 3">
    <name type="scientific">Paenibacillus pasadenensis</name>
    <dbReference type="NCBI Taxonomy" id="217090"/>
    <lineage>
        <taxon>Bacteria</taxon>
        <taxon>Bacillati</taxon>
        <taxon>Bacillota</taxon>
        <taxon>Bacilli</taxon>
        <taxon>Bacillales</taxon>
        <taxon>Paenibacillaceae</taxon>
        <taxon>Paenibacillus</taxon>
    </lineage>
</organism>
<keyword evidence="1" id="KW-0812">Transmembrane</keyword>